<evidence type="ECO:0000313" key="2">
    <source>
        <dbReference type="EMBL" id="GAU33274.1"/>
    </source>
</evidence>
<reference evidence="3" key="1">
    <citation type="journal article" date="2017" name="Front. Plant Sci.">
        <title>Climate Clever Clovers: New Paradigm to Reduce the Environmental Footprint of Ruminants by Breeding Low Methanogenic Forages Utilizing Haplotype Variation.</title>
        <authorList>
            <person name="Kaur P."/>
            <person name="Appels R."/>
            <person name="Bayer P.E."/>
            <person name="Keeble-Gagnere G."/>
            <person name="Wang J."/>
            <person name="Hirakawa H."/>
            <person name="Shirasawa K."/>
            <person name="Vercoe P."/>
            <person name="Stefanova K."/>
            <person name="Durmic Z."/>
            <person name="Nichols P."/>
            <person name="Revell C."/>
            <person name="Isobe S.N."/>
            <person name="Edwards D."/>
            <person name="Erskine W."/>
        </authorList>
    </citation>
    <scope>NUCLEOTIDE SEQUENCE [LARGE SCALE GENOMIC DNA]</scope>
    <source>
        <strain evidence="3">cv. Daliak</strain>
    </source>
</reference>
<keyword evidence="3" id="KW-1185">Reference proteome</keyword>
<feature type="chain" id="PRO_5016384850" evidence="1">
    <location>
        <begin position="22"/>
        <end position="78"/>
    </location>
</feature>
<gene>
    <name evidence="2" type="ORF">TSUD_279480</name>
</gene>
<protein>
    <submittedName>
        <fullName evidence="2">Uncharacterized protein</fullName>
    </submittedName>
</protein>
<feature type="signal peptide" evidence="1">
    <location>
        <begin position="1"/>
        <end position="21"/>
    </location>
</feature>
<accession>A0A2Z6ML49</accession>
<dbReference type="EMBL" id="DF973521">
    <property type="protein sequence ID" value="GAU33274.1"/>
    <property type="molecule type" value="Genomic_DNA"/>
</dbReference>
<keyword evidence="1" id="KW-0732">Signal</keyword>
<dbReference type="Proteomes" id="UP000242715">
    <property type="component" value="Unassembled WGS sequence"/>
</dbReference>
<name>A0A2Z6ML49_TRISU</name>
<evidence type="ECO:0000313" key="3">
    <source>
        <dbReference type="Proteomes" id="UP000242715"/>
    </source>
</evidence>
<evidence type="ECO:0000256" key="1">
    <source>
        <dbReference type="SAM" id="SignalP"/>
    </source>
</evidence>
<proteinExistence type="predicted"/>
<organism evidence="2 3">
    <name type="scientific">Trifolium subterraneum</name>
    <name type="common">Subterranean clover</name>
    <dbReference type="NCBI Taxonomy" id="3900"/>
    <lineage>
        <taxon>Eukaryota</taxon>
        <taxon>Viridiplantae</taxon>
        <taxon>Streptophyta</taxon>
        <taxon>Embryophyta</taxon>
        <taxon>Tracheophyta</taxon>
        <taxon>Spermatophyta</taxon>
        <taxon>Magnoliopsida</taxon>
        <taxon>eudicotyledons</taxon>
        <taxon>Gunneridae</taxon>
        <taxon>Pentapetalae</taxon>
        <taxon>rosids</taxon>
        <taxon>fabids</taxon>
        <taxon>Fabales</taxon>
        <taxon>Fabaceae</taxon>
        <taxon>Papilionoideae</taxon>
        <taxon>50 kb inversion clade</taxon>
        <taxon>NPAAA clade</taxon>
        <taxon>Hologalegina</taxon>
        <taxon>IRL clade</taxon>
        <taxon>Trifolieae</taxon>
        <taxon>Trifolium</taxon>
    </lineage>
</organism>
<sequence>MLLNNLDFQFVLVALLDGVGSSATKTLAMPIEEVALTDSQVVTPTNKPHGKRSAIIDGADAAAPKETKLACVKIEGAN</sequence>
<dbReference type="AlphaFoldDB" id="A0A2Z6ML49"/>